<feature type="compositionally biased region" description="Basic and acidic residues" evidence="8">
    <location>
        <begin position="23"/>
        <end position="36"/>
    </location>
</feature>
<organism evidence="13 14">
    <name type="scientific">Colletotrichum orbiculare (strain 104-T / ATCC 96160 / CBS 514.97 / LARS 414 / MAFF 240422)</name>
    <name type="common">Cucumber anthracnose fungus</name>
    <name type="synonym">Colletotrichum lagenarium</name>
    <dbReference type="NCBI Taxonomy" id="1213857"/>
    <lineage>
        <taxon>Eukaryota</taxon>
        <taxon>Fungi</taxon>
        <taxon>Dikarya</taxon>
        <taxon>Ascomycota</taxon>
        <taxon>Pezizomycotina</taxon>
        <taxon>Sordariomycetes</taxon>
        <taxon>Hypocreomycetidae</taxon>
        <taxon>Glomerellales</taxon>
        <taxon>Glomerellaceae</taxon>
        <taxon>Colletotrichum</taxon>
        <taxon>Colletotrichum orbiculare species complex</taxon>
    </lineage>
</organism>
<dbReference type="InterPro" id="IPR022105">
    <property type="entry name" value="DUF3645"/>
</dbReference>
<evidence type="ECO:0000256" key="6">
    <source>
        <dbReference type="ARBA" id="ARBA00022801"/>
    </source>
</evidence>
<reference evidence="14" key="2">
    <citation type="journal article" date="2019" name="Mol. Plant Microbe Interact.">
        <title>Genome sequence resources for four phytopathogenic fungi from the Colletotrichum orbiculare species complex.</title>
        <authorList>
            <person name="Gan P."/>
            <person name="Tsushima A."/>
            <person name="Narusaka M."/>
            <person name="Narusaka Y."/>
            <person name="Takano Y."/>
            <person name="Kubo Y."/>
            <person name="Shirasu K."/>
        </authorList>
    </citation>
    <scope>GENOME REANNOTATION</scope>
    <source>
        <strain evidence="14">104-T / ATCC 96160 / CBS 514.97 / LARS 414 / MAFF 240422</strain>
    </source>
</reference>
<feature type="region of interest" description="Disordered" evidence="8">
    <location>
        <begin position="1"/>
        <end position="79"/>
    </location>
</feature>
<evidence type="ECO:0000256" key="8">
    <source>
        <dbReference type="SAM" id="MobiDB-lite"/>
    </source>
</evidence>
<dbReference type="Pfam" id="PF12340">
    <property type="entry name" value="DUF3638"/>
    <property type="match status" value="1"/>
</dbReference>
<feature type="transmembrane region" description="Helical" evidence="9">
    <location>
        <begin position="432"/>
        <end position="449"/>
    </location>
</feature>
<dbReference type="InterPro" id="IPR051346">
    <property type="entry name" value="OTU_Deubiquitinase"/>
</dbReference>
<feature type="region of interest" description="Disordered" evidence="8">
    <location>
        <begin position="2039"/>
        <end position="2058"/>
    </location>
</feature>
<feature type="transmembrane region" description="Helical" evidence="9">
    <location>
        <begin position="333"/>
        <end position="350"/>
    </location>
</feature>
<keyword evidence="6" id="KW-0378">Hydrolase</keyword>
<dbReference type="GO" id="GO:0004843">
    <property type="term" value="F:cysteine-type deubiquitinase activity"/>
    <property type="evidence" value="ECO:0007669"/>
    <property type="project" value="UniProtKB-EC"/>
</dbReference>
<evidence type="ECO:0000256" key="3">
    <source>
        <dbReference type="ARBA" id="ARBA00012759"/>
    </source>
</evidence>
<feature type="transmembrane region" description="Helical" evidence="9">
    <location>
        <begin position="262"/>
        <end position="282"/>
    </location>
</feature>
<evidence type="ECO:0000256" key="1">
    <source>
        <dbReference type="ARBA" id="ARBA00000707"/>
    </source>
</evidence>
<feature type="compositionally biased region" description="Polar residues" evidence="8">
    <location>
        <begin position="1"/>
        <end position="22"/>
    </location>
</feature>
<feature type="transmembrane region" description="Helical" evidence="9">
    <location>
        <begin position="103"/>
        <end position="123"/>
    </location>
</feature>
<evidence type="ECO:0000256" key="5">
    <source>
        <dbReference type="ARBA" id="ARBA00022786"/>
    </source>
</evidence>
<feature type="compositionally biased region" description="Basic and acidic residues" evidence="8">
    <location>
        <begin position="3396"/>
        <end position="3409"/>
    </location>
</feature>
<dbReference type="Pfam" id="PF12359">
    <property type="entry name" value="DUF3645"/>
    <property type="match status" value="1"/>
</dbReference>
<dbReference type="GO" id="GO:0016020">
    <property type="term" value="C:membrane"/>
    <property type="evidence" value="ECO:0007669"/>
    <property type="project" value="UniProtKB-SubCell"/>
</dbReference>
<feature type="transmembrane region" description="Helical" evidence="9">
    <location>
        <begin position="303"/>
        <end position="327"/>
    </location>
</feature>
<evidence type="ECO:0000256" key="2">
    <source>
        <dbReference type="ARBA" id="ARBA00004141"/>
    </source>
</evidence>
<feature type="transmembrane region" description="Helical" evidence="9">
    <location>
        <begin position="195"/>
        <end position="218"/>
    </location>
</feature>
<feature type="transmembrane region" description="Helical" evidence="9">
    <location>
        <begin position="143"/>
        <end position="163"/>
    </location>
</feature>
<keyword evidence="9" id="KW-1133">Transmembrane helix</keyword>
<evidence type="ECO:0000259" key="10">
    <source>
        <dbReference type="Pfam" id="PF12340"/>
    </source>
</evidence>
<dbReference type="CDD" id="cd17352">
    <property type="entry name" value="MFS_MCT_SLC16"/>
    <property type="match status" value="1"/>
</dbReference>
<dbReference type="PANTHER" id="PTHR13367">
    <property type="entry name" value="UBIQUITIN THIOESTERASE"/>
    <property type="match status" value="1"/>
</dbReference>
<dbReference type="Proteomes" id="UP000014480">
    <property type="component" value="Unassembled WGS sequence"/>
</dbReference>
<comment type="subcellular location">
    <subcellularLocation>
        <location evidence="2">Membrane</location>
        <topology evidence="2">Multi-pass membrane protein</topology>
    </subcellularLocation>
</comment>
<feature type="transmembrane region" description="Helical" evidence="9">
    <location>
        <begin position="395"/>
        <end position="420"/>
    </location>
</feature>
<feature type="domain" description="DUF6606" evidence="12">
    <location>
        <begin position="465"/>
        <end position="741"/>
    </location>
</feature>
<keyword evidence="7" id="KW-0788">Thiol protease</keyword>
<dbReference type="Pfam" id="PF20255">
    <property type="entry name" value="DUF6606"/>
    <property type="match status" value="1"/>
</dbReference>
<evidence type="ECO:0000313" key="13">
    <source>
        <dbReference type="EMBL" id="TDZ19738.1"/>
    </source>
</evidence>
<accession>A0A484FPB4</accession>
<evidence type="ECO:0000259" key="12">
    <source>
        <dbReference type="Pfam" id="PF20255"/>
    </source>
</evidence>
<evidence type="ECO:0000256" key="7">
    <source>
        <dbReference type="ARBA" id="ARBA00022807"/>
    </source>
</evidence>
<keyword evidence="5" id="KW-0833">Ubl conjugation pathway</keyword>
<evidence type="ECO:0000259" key="11">
    <source>
        <dbReference type="Pfam" id="PF12359"/>
    </source>
</evidence>
<dbReference type="GO" id="GO:0006508">
    <property type="term" value="P:proteolysis"/>
    <property type="evidence" value="ECO:0007669"/>
    <property type="project" value="UniProtKB-KW"/>
</dbReference>
<dbReference type="Pfam" id="PF07690">
    <property type="entry name" value="MFS_1"/>
    <property type="match status" value="1"/>
</dbReference>
<evidence type="ECO:0000256" key="4">
    <source>
        <dbReference type="ARBA" id="ARBA00022670"/>
    </source>
</evidence>
<dbReference type="OrthoDB" id="3182339at2759"/>
<dbReference type="PANTHER" id="PTHR13367:SF32">
    <property type="entry name" value="DUF6606 DOMAIN-CONTAINING PROTEIN"/>
    <property type="match status" value="1"/>
</dbReference>
<evidence type="ECO:0000313" key="14">
    <source>
        <dbReference type="Proteomes" id="UP000014480"/>
    </source>
</evidence>
<keyword evidence="9" id="KW-0812">Transmembrane</keyword>
<dbReference type="SUPFAM" id="SSF103473">
    <property type="entry name" value="MFS general substrate transporter"/>
    <property type="match status" value="1"/>
</dbReference>
<dbReference type="EC" id="3.4.19.12" evidence="3"/>
<dbReference type="InterPro" id="IPR036259">
    <property type="entry name" value="MFS_trans_sf"/>
</dbReference>
<keyword evidence="4" id="KW-0645">Protease</keyword>
<name>A0A484FPB4_COLOR</name>
<keyword evidence="9" id="KW-0472">Membrane</keyword>
<proteinExistence type="predicted"/>
<reference evidence="14" key="1">
    <citation type="journal article" date="2013" name="New Phytol.">
        <title>Comparative genomic and transcriptomic analyses reveal the hemibiotrophic stage shift of Colletotrichum fungi.</title>
        <authorList>
            <person name="Gan P."/>
            <person name="Ikeda K."/>
            <person name="Irieda H."/>
            <person name="Narusaka M."/>
            <person name="O'Connell R.J."/>
            <person name="Narusaka Y."/>
            <person name="Takano Y."/>
            <person name="Kubo Y."/>
            <person name="Shirasu K."/>
        </authorList>
    </citation>
    <scope>NUCLEOTIDE SEQUENCE [LARGE SCALE GENOMIC DNA]</scope>
    <source>
        <strain evidence="14">104-T / ATCC 96160 / CBS 514.97 / LARS 414 / MAFF 240422</strain>
    </source>
</reference>
<feature type="domain" description="DUF3638" evidence="10">
    <location>
        <begin position="2266"/>
        <end position="2489"/>
    </location>
</feature>
<keyword evidence="14" id="KW-1185">Reference proteome</keyword>
<feature type="transmembrane region" description="Helical" evidence="9">
    <location>
        <begin position="170"/>
        <end position="189"/>
    </location>
</feature>
<dbReference type="InterPro" id="IPR011701">
    <property type="entry name" value="MFS"/>
</dbReference>
<dbReference type="Gene3D" id="1.20.1250.20">
    <property type="entry name" value="MFS general substrate transporter like domains"/>
    <property type="match status" value="1"/>
</dbReference>
<comment type="caution">
    <text evidence="13">The sequence shown here is derived from an EMBL/GenBank/DDBJ whole genome shotgun (WGS) entry which is preliminary data.</text>
</comment>
<dbReference type="EMBL" id="AMCV02000019">
    <property type="protein sequence ID" value="TDZ19738.1"/>
    <property type="molecule type" value="Genomic_DNA"/>
</dbReference>
<feature type="transmembrane region" description="Helical" evidence="9">
    <location>
        <begin position="230"/>
        <end position="250"/>
    </location>
</feature>
<feature type="compositionally biased region" description="Acidic residues" evidence="8">
    <location>
        <begin position="3423"/>
        <end position="3450"/>
    </location>
</feature>
<evidence type="ECO:0000256" key="9">
    <source>
        <dbReference type="SAM" id="Phobius"/>
    </source>
</evidence>
<feature type="transmembrane region" description="Helical" evidence="9">
    <location>
        <begin position="371"/>
        <end position="389"/>
    </location>
</feature>
<dbReference type="InterPro" id="IPR046541">
    <property type="entry name" value="DUF6606"/>
</dbReference>
<dbReference type="InterPro" id="IPR022099">
    <property type="entry name" value="DUF3638"/>
</dbReference>
<gene>
    <name evidence="13" type="primary">apdF-11</name>
    <name evidence="13" type="ORF">Cob_v007324</name>
</gene>
<protein>
    <recommendedName>
        <fullName evidence="3">ubiquitinyl hydrolase 1</fullName>
        <ecNumber evidence="3">3.4.19.12</ecNumber>
    </recommendedName>
</protein>
<comment type="catalytic activity">
    <reaction evidence="1">
        <text>Thiol-dependent hydrolysis of ester, thioester, amide, peptide and isopeptide bonds formed by the C-terminal Gly of ubiquitin (a 76-residue protein attached to proteins as an intracellular targeting signal).</text>
        <dbReference type="EC" id="3.4.19.12"/>
    </reaction>
</comment>
<dbReference type="GO" id="GO:0022857">
    <property type="term" value="F:transmembrane transporter activity"/>
    <property type="evidence" value="ECO:0007669"/>
    <property type="project" value="InterPro"/>
</dbReference>
<feature type="region of interest" description="Disordered" evidence="8">
    <location>
        <begin position="3388"/>
        <end position="3450"/>
    </location>
</feature>
<feature type="domain" description="DUF3645" evidence="11">
    <location>
        <begin position="2609"/>
        <end position="2641"/>
    </location>
</feature>
<sequence>MTSPSPQPAETSYPTERQSPQSEARRDGELVERHQEQAIGGGDDAEKPSVLLPSSDEDAPPAAKLPNAGLGADPETGGAAGRILSRVTTASSLGPGPPPDGGITAWLAIFGTHLTIMNTWGIVNSFGVFQPYYTTLLNRPPSDVAWIGSFEVFLLFFVGAFTGRLTDAGYFRPLFITGFLLVVLGMIATSFCTQYWQFFLAQGICMGLGNGCLFCPCLSTASTYFDKRKALALGFVSIGSSSGGMIYPSMVRQLLPKIGFGWTIRAIAFVQMGTLLITAVVLKPRIKPRKAGNLVEWAAFKELEYTFYAIGSFLNYLGVFFASYYIASYSRDIIGLSYTSSLNLLLLLNGTGVPGRVLPNYFADRVGTVNMFVPMSFAAGVMMLCWPAVSSVTGLYVWTALYGIATGAIQSLMPAGLGTLTADPRKQGTRMGMTFTIISFAVLIVKRAATMEASLATPAAVNGALYNHLVLPAKLPQRREHERQIRLIENALISRLVAAATVMCNAMEPSLRPIWESLRQTLVSCQELNRGGRIDKDTLLRELQNLDSSGCLILNVETQNAGLVIRRAQDPIFNDCVVFEAFEASAKNEDVLATKDALLRDFPGIAVAVPHATFTDGDFQLNIANFLEQASLETTKSFAAHTFKAGAVIYEYRNTGDPSIITSLFMAILEENGRRVAPTLLRKRVRDDVCWNRAEKPWRRLPFWLVIRVGLQRFLSAAMGAEIGRLEYKFFICVVLSRLLDDAPGFQIDFEQLHFLRKKICRRLAKLDLDKQRCPDQDPASARYASLFDFLGPKFEKTIALCSDILDHTLKQERASLNKHIPLLPRKAPDGDTQLSLRISHRHLRSALQSFVKPRNNRRKRVAPDFGLAEAAKDHLSQYAQHYHTLIDRELELSMVPGKTCSQISRQIRDYTSMALPLYKDNPEQKSQMLLTVMELWLRMDSIACKKFPLLLEYHPVFHPQMLDVLLLPQFSDMARLDALQTSLSVRVRHANKDRRNIFEDPSPGCFGERYYTESEYSASFQEIHEAVLEMADDLREKKQSEWERKSQRYDDLIRRIDTSACVYFVDNNDPLGREQHDPYCSRCALMVQSQKMHIEIFEHPLPSDEVTTRAVIFELACPETFAIYRDTTWWILRQLASPFDDGGNKPKCMLHDYGQLRPFFQSDAFELGLASTTKSFMDTHYTHVPFPVEWEGGREGVCRPNGLKLGLFDQQTSTWPGRLRFRPTFAHHTALVLPRSSPFSQLLGNRTLAIDGTGPSSYDIVASQASCPAGLNAHEFIAMQTLMSGKAQRWIALLTELASTNLNFSSEATMLIVTHLAFHCGPEDDEDLIVAHSFKEGQDARSGVADRRGKDILRKVHKIFRDQHFCDRLVDQLMLRLDSLEANWRETYLMDVVITVLLRTYSLTATDPEVSLKALRALVRARQICLRWVEMLRAETYKGSDVQSARRCQQYALWAAILCKRTFFVHRDQAIALDESSLKTYIECCITVQDNLVVEVGALPQVLHHAVVSDIKLAYLLGPLVCDSIVTSPIVFRDAIRAVWPEQENSPRQLVGLRSAHPGWVVGDTQENNFGHSMQVQYNYIQGLLLVDNRPLGKLPKAPEHVETLNELFEDQALLTRPSDMRGMEYSLCMKPNNYRIDVGFDGDIMIVRATKYNQYLQFIPRRHFRAENSWDLPLPLLEGCFHWLDLQTGKVFITQASDKWAIGGRNGRNWVLDINQRACYRLRSGSRFDKDKIVDTYSPLFNRVTKIFDGFESRENIVVYQPYKKHMEVEIKRLQLLFYVNSRQLLQSPQLGTEIDVNQDAGTCVDVLTHWGSLVKTCRQQQSPFALMFILGPIAFSSTTDMSLIRTLAAFAIFEELKVMDLPMWEEYEHFRPHQSPQLEQLVRMIEPFMTPPPKVDGDELHRFASAKQLRKMREQRAAWKQRSVEDCKFLANFFLNQWPCVEPDVAELPDSLLVDIGAALTIVRVEWKRLYQNLDLSMHLDAVQDVLKGRQAEEEYEAPAFIASEETYQERLRGGEVPLLRCDLIKKTFPTLHLAEPSHQNNKTLEPPSAPERTVKSTNISAPVRHPAHIHKPIALPSSSIRSSGTNVLAPSWMSAKTSLTPSNDSSSELKEIVSELANSKSLVRQTYAADLQRSLDAFVNRMKPTKPESSPLLLRDTSSTLSSVQRRFEAIQQALEKPDIAFSAQRISWLQSGQLWPAVTTVTLLEQLRSTASSASFGKHVKETFIDFALSITSAQRHLRIVDCNLRGNAGRYEDELANHGHSNWEPSEYPDWLLLEIEANLLIRPDQVDVALATISPASRSNSVLQMNMGQGKTSCIIPMVAAALADRQNLVRVIVPKALLLQTAQLLQGRLGGLLDRQVRHIPFSRRTPTDEKVIRAYHRIHRTMMKQAGVLVCQPDHNLSFMLSGLQRLLDDRVPEAGPMINVQTWLRSRCRDILDESDHTLAVRTQLIYPSGSQSAVDGHPHRWQVAEAVLHLVDRHCYSLAHYYPRSIEVVRRPGGEGFPLLFFLRPDVEEELVRRLTADILRGTAGILPVQNLDGHDRRAVQDFLTNGKPREATVQHIRRICPDRPSVRQTIYLLRGILVNRILMMTLKKRWNVQYGLHPYRDPIAVPFHAKGVPSEQSEWGHPDVAILFTCLAFYYDGISVSQLTQSLEHLLKSDDPSAEYDKWTQTTNAFPDSLKAWNSINVDDDLQLTEIWKTIRYNSAAIDYFMNNFVFPQHAKQFRVKLQSNGWDIPLFSVGGSGTSSSHTGAPDAPTALTTGFSGTNDNRTMLPLTIKQEDLPGLSHTNAEVLTYLLGQKSRGCDKIVGPYGGRASETDFLKELKRQKLRILIDAGAQILEMSNLTLVKKWLLIDDTALAALYFDEQNRPCIYQRTGRQTPLLASPFADDLTDCLVYLDEAHTRGTDLKLPPTARGALTLGLCQTKDHTVQAAMRLRQLGTTQSVTFFAPPEVYQSILDLRCKPPGSKLDSHDVICWLLDNTCDGIEQLQPLYYAQGVDFCRRMQAAVENPDFLRDKQQREDYIAAVKQKEQHSLQQLYEPKTKIKGTGEFRSSSDQQMRSFVKELNVRRKAFQDNGRAVHASALQEVEQEREVAFEVETVRQVKKPRYFPCLTFPGLHEDLELFARKGRIPAGSQAFVPVFKSMSKTGIGKKFKVRCRDSQAKLFVSAEFERTIKLTFDSANDNFLRNVNWIIWSEIADAAVIIIPEEAEALLPLMRRRKTRHGTHLVTYSAPVTRKMLHFGDLNFFSIPPLPEDWSAPTWLRLELGLYAGRLYFEWDEYKEMCDLLGIDEASASMEYLADISDEDLVKADADGTARDGRSNKANADALTSRPLSFLQEWLATRRRGQDFVSTPMGFVAQGKPLQEDHPFFRKAEAERREKNLFAPVHRKPEDHDENDHSEYGFDGIDNMGANQEADSDADEDEIEYNESEFGSDVDSGEASD</sequence>